<proteinExistence type="predicted"/>
<protein>
    <recommendedName>
        <fullName evidence="3">DUF2795 domain-containing protein</fullName>
    </recommendedName>
</protein>
<reference evidence="1 2" key="1">
    <citation type="submission" date="2016-10" db="EMBL/GenBank/DDBJ databases">
        <authorList>
            <person name="de Groot N.N."/>
        </authorList>
    </citation>
    <scope>NUCLEOTIDE SEQUENCE [LARGE SCALE GENOMIC DNA]</scope>
    <source>
        <strain evidence="1 2">CDM_5</strain>
    </source>
</reference>
<dbReference type="RefSeq" id="WP_074792475.1">
    <property type="nucleotide sequence ID" value="NZ_FOAD01000001.1"/>
</dbReference>
<gene>
    <name evidence="1" type="ORF">SAMN04488691_1011062</name>
</gene>
<evidence type="ECO:0000313" key="1">
    <source>
        <dbReference type="EMBL" id="SEK67690.1"/>
    </source>
</evidence>
<dbReference type="AlphaFoldDB" id="A0A1H7J167"/>
<dbReference type="EMBL" id="FOAD01000001">
    <property type="protein sequence ID" value="SEK67690.1"/>
    <property type="molecule type" value="Genomic_DNA"/>
</dbReference>
<accession>A0A1H7J167</accession>
<dbReference type="OrthoDB" id="227978at2157"/>
<name>A0A1H7J167_HALLR</name>
<sequence>MKDAIKLSHLRAALQDISYPVERREAASAFDGVTVLMADGDADLGGLIRDCVTDEFADPMDLYYELHNAMPITALGEPGQSDGDA</sequence>
<organism evidence="1 2">
    <name type="scientific">Haloferax larsenii</name>
    <dbReference type="NCBI Taxonomy" id="302484"/>
    <lineage>
        <taxon>Archaea</taxon>
        <taxon>Methanobacteriati</taxon>
        <taxon>Methanobacteriota</taxon>
        <taxon>Stenosarchaea group</taxon>
        <taxon>Halobacteria</taxon>
        <taxon>Halobacteriales</taxon>
        <taxon>Haloferacaceae</taxon>
        <taxon>Haloferax</taxon>
    </lineage>
</organism>
<evidence type="ECO:0000313" key="2">
    <source>
        <dbReference type="Proteomes" id="UP000183894"/>
    </source>
</evidence>
<dbReference type="Proteomes" id="UP000183894">
    <property type="component" value="Unassembled WGS sequence"/>
</dbReference>
<evidence type="ECO:0008006" key="3">
    <source>
        <dbReference type="Google" id="ProtNLM"/>
    </source>
</evidence>